<dbReference type="GO" id="GO:0004794">
    <property type="term" value="F:threonine deaminase activity"/>
    <property type="evidence" value="ECO:0007669"/>
    <property type="project" value="UniProtKB-EC"/>
</dbReference>
<protein>
    <submittedName>
        <fullName evidence="7">L-threonine dehydratase catabolic TdcB</fullName>
        <ecNumber evidence="7">4.3.1.19</ecNumber>
    </submittedName>
</protein>
<dbReference type="NCBIfam" id="TIGR01127">
    <property type="entry name" value="ilvA_1Cterm"/>
    <property type="match status" value="1"/>
</dbReference>
<dbReference type="EMBL" id="CP047045">
    <property type="protein sequence ID" value="QGZ94024.1"/>
    <property type="molecule type" value="Genomic_DNA"/>
</dbReference>
<feature type="domain" description="ACT" evidence="6">
    <location>
        <begin position="330"/>
        <end position="404"/>
    </location>
</feature>
<evidence type="ECO:0000256" key="2">
    <source>
        <dbReference type="ARBA" id="ARBA00010869"/>
    </source>
</evidence>
<dbReference type="InterPro" id="IPR044561">
    <property type="entry name" value="ACT_ThrD-II-like"/>
</dbReference>
<dbReference type="InterPro" id="IPR005789">
    <property type="entry name" value="Thr_deHydtase_catblc"/>
</dbReference>
<dbReference type="GO" id="GO:0006565">
    <property type="term" value="P:L-serine catabolic process"/>
    <property type="evidence" value="ECO:0007669"/>
    <property type="project" value="TreeGrafter"/>
</dbReference>
<dbReference type="PANTHER" id="PTHR48078">
    <property type="entry name" value="THREONINE DEHYDRATASE, MITOCHONDRIAL-RELATED"/>
    <property type="match status" value="1"/>
</dbReference>
<organism evidence="7 8">
    <name type="scientific">Terricaulis silvestris</name>
    <dbReference type="NCBI Taxonomy" id="2686094"/>
    <lineage>
        <taxon>Bacteria</taxon>
        <taxon>Pseudomonadati</taxon>
        <taxon>Pseudomonadota</taxon>
        <taxon>Alphaproteobacteria</taxon>
        <taxon>Caulobacterales</taxon>
        <taxon>Caulobacteraceae</taxon>
        <taxon>Terricaulis</taxon>
    </lineage>
</organism>
<dbReference type="EC" id="4.3.1.19" evidence="7"/>
<accession>A0A6I6MM16</accession>
<evidence type="ECO:0000256" key="3">
    <source>
        <dbReference type="ARBA" id="ARBA00022898"/>
    </source>
</evidence>
<dbReference type="NCBIfam" id="NF005600">
    <property type="entry name" value="PRK07334.1"/>
    <property type="match status" value="1"/>
</dbReference>
<name>A0A6I6MM16_9CAUL</name>
<keyword evidence="8" id="KW-1185">Reference proteome</keyword>
<dbReference type="CDD" id="cd01562">
    <property type="entry name" value="Thr-dehyd"/>
    <property type="match status" value="1"/>
</dbReference>
<dbReference type="PANTHER" id="PTHR48078:SF6">
    <property type="entry name" value="L-THREONINE DEHYDRATASE CATABOLIC TDCB"/>
    <property type="match status" value="1"/>
</dbReference>
<comment type="catalytic activity">
    <reaction evidence="5">
        <text>L-serine = pyruvate + NH4(+)</text>
        <dbReference type="Rhea" id="RHEA:19169"/>
        <dbReference type="ChEBI" id="CHEBI:15361"/>
        <dbReference type="ChEBI" id="CHEBI:28938"/>
        <dbReference type="ChEBI" id="CHEBI:33384"/>
        <dbReference type="EC" id="4.3.1.17"/>
    </reaction>
</comment>
<reference evidence="8" key="1">
    <citation type="submission" date="2019-12" db="EMBL/GenBank/DDBJ databases">
        <title>Complete genome of Terracaulis silvestris 0127_4.</title>
        <authorList>
            <person name="Vieira S."/>
            <person name="Riedel T."/>
            <person name="Sproer C."/>
            <person name="Pascual J."/>
            <person name="Boedeker C."/>
            <person name="Overmann J."/>
        </authorList>
    </citation>
    <scope>NUCLEOTIDE SEQUENCE [LARGE SCALE GENOMIC DNA]</scope>
    <source>
        <strain evidence="8">0127_4</strain>
    </source>
</reference>
<evidence type="ECO:0000256" key="1">
    <source>
        <dbReference type="ARBA" id="ARBA00001933"/>
    </source>
</evidence>
<proteinExistence type="inferred from homology"/>
<dbReference type="KEGG" id="tsv:DSM104635_00840"/>
<comment type="cofactor">
    <cofactor evidence="1">
        <name>pyridoxal 5'-phosphate</name>
        <dbReference type="ChEBI" id="CHEBI:597326"/>
    </cofactor>
</comment>
<dbReference type="FunFam" id="3.40.50.1100:FF:000007">
    <property type="entry name" value="L-threonine dehydratase catabolic TdcB"/>
    <property type="match status" value="1"/>
</dbReference>
<gene>
    <name evidence="7" type="primary">tdcB_1</name>
    <name evidence="7" type="ORF">DSM104635_00840</name>
</gene>
<dbReference type="Pfam" id="PF00291">
    <property type="entry name" value="PALP"/>
    <property type="match status" value="1"/>
</dbReference>
<evidence type="ECO:0000313" key="8">
    <source>
        <dbReference type="Proteomes" id="UP000431269"/>
    </source>
</evidence>
<evidence type="ECO:0000256" key="4">
    <source>
        <dbReference type="ARBA" id="ARBA00023239"/>
    </source>
</evidence>
<dbReference type="InterPro" id="IPR036052">
    <property type="entry name" value="TrpB-like_PALP_sf"/>
</dbReference>
<dbReference type="CDD" id="cd04886">
    <property type="entry name" value="ACT_ThrD-II-like"/>
    <property type="match status" value="1"/>
</dbReference>
<evidence type="ECO:0000259" key="6">
    <source>
        <dbReference type="PROSITE" id="PS51671"/>
    </source>
</evidence>
<dbReference type="Gene3D" id="3.40.50.1100">
    <property type="match status" value="2"/>
</dbReference>
<dbReference type="InterPro" id="IPR050147">
    <property type="entry name" value="Ser/Thr_Dehydratase"/>
</dbReference>
<dbReference type="SUPFAM" id="SSF53686">
    <property type="entry name" value="Tryptophan synthase beta subunit-like PLP-dependent enzymes"/>
    <property type="match status" value="1"/>
</dbReference>
<dbReference type="AlphaFoldDB" id="A0A6I6MM16"/>
<dbReference type="FunFam" id="3.40.50.1100:FF:000005">
    <property type="entry name" value="Threonine dehydratase catabolic"/>
    <property type="match status" value="1"/>
</dbReference>
<keyword evidence="4 7" id="KW-0456">Lyase</keyword>
<dbReference type="InterPro" id="IPR002912">
    <property type="entry name" value="ACT_dom"/>
</dbReference>
<sequence length="404" mass="43023">MTNKPAVTFADIQAAAERLKDRIERTETHYSRSLSNITGADVWVKYENHHETGAFKERGALNRLLQLTDAEKKRGVIAASAGNHAQAVAHHARALGVPTTIVMPKGTPNVKVEQTRARGATIVIEGETYDDAYAHALKLGEERNLVFVHPFNDAGVIAGQGTAAIEMLEDAPEIDVLIVPIGGGGLIAGMGIAAKAIKPSIQIYGVEPESYPSFNGKRRGTNVSAGGQTIAEGIAVKKIGDLSFELADKLVEDVILVDEPGFEQAIALYVSAEKTVAEGAGAASLAALLSAPEKFKGRKVGIVLSGGNIDTRILASVLERSMVRQGRIAVLRFIGDDRPGILATVSRIIGDTGGNILQVAHHRMALHAPIKGVEFDIEIETRDMQHTQEIVDALIAAGYNARCL</sequence>
<dbReference type="Pfam" id="PF01842">
    <property type="entry name" value="ACT"/>
    <property type="match status" value="1"/>
</dbReference>
<dbReference type="PROSITE" id="PS51671">
    <property type="entry name" value="ACT"/>
    <property type="match status" value="1"/>
</dbReference>
<dbReference type="GO" id="GO:0006567">
    <property type="term" value="P:L-threonine catabolic process"/>
    <property type="evidence" value="ECO:0007669"/>
    <property type="project" value="InterPro"/>
</dbReference>
<dbReference type="GO" id="GO:0009097">
    <property type="term" value="P:isoleucine biosynthetic process"/>
    <property type="evidence" value="ECO:0007669"/>
    <property type="project" value="TreeGrafter"/>
</dbReference>
<keyword evidence="3" id="KW-0663">Pyridoxal phosphate</keyword>
<comment type="similarity">
    <text evidence="2">Belongs to the serine/threonine dehydratase family.</text>
</comment>
<dbReference type="RefSeq" id="WP_158764992.1">
    <property type="nucleotide sequence ID" value="NZ_CP047045.1"/>
</dbReference>
<dbReference type="GO" id="GO:0030170">
    <property type="term" value="F:pyridoxal phosphate binding"/>
    <property type="evidence" value="ECO:0007669"/>
    <property type="project" value="UniProtKB-ARBA"/>
</dbReference>
<dbReference type="GO" id="GO:0003941">
    <property type="term" value="F:L-serine ammonia-lyase activity"/>
    <property type="evidence" value="ECO:0007669"/>
    <property type="project" value="UniProtKB-EC"/>
</dbReference>
<dbReference type="Gene3D" id="3.30.70.260">
    <property type="match status" value="1"/>
</dbReference>
<dbReference type="Proteomes" id="UP000431269">
    <property type="component" value="Chromosome"/>
</dbReference>
<evidence type="ECO:0000256" key="5">
    <source>
        <dbReference type="ARBA" id="ARBA00049406"/>
    </source>
</evidence>
<evidence type="ECO:0000313" key="7">
    <source>
        <dbReference type="EMBL" id="QGZ94024.1"/>
    </source>
</evidence>
<dbReference type="InterPro" id="IPR001926">
    <property type="entry name" value="TrpB-like_PALP"/>
</dbReference>